<dbReference type="PANTHER" id="PTHR30055:SF174">
    <property type="entry name" value="TRANSCRIPTIONAL REGULATORY PROTEIN (PROBABLY TETR-FAMILY)-RELATED"/>
    <property type="match status" value="1"/>
</dbReference>
<dbReference type="EMBL" id="JAVREP010000002">
    <property type="protein sequence ID" value="MDT0327844.1"/>
    <property type="molecule type" value="Genomic_DNA"/>
</dbReference>
<name>A0ABU2M5C6_9ACTN</name>
<dbReference type="Pfam" id="PF00440">
    <property type="entry name" value="TetR_N"/>
    <property type="match status" value="1"/>
</dbReference>
<reference evidence="7" key="1">
    <citation type="submission" date="2023-07" db="EMBL/GenBank/DDBJ databases">
        <title>30 novel species of actinomycetes from the DSMZ collection.</title>
        <authorList>
            <person name="Nouioui I."/>
        </authorList>
    </citation>
    <scope>NUCLEOTIDE SEQUENCE [LARGE SCALE GENOMIC DNA]</scope>
    <source>
        <strain evidence="7">DSM 44743</strain>
    </source>
</reference>
<evidence type="ECO:0000256" key="2">
    <source>
        <dbReference type="ARBA" id="ARBA00023125"/>
    </source>
</evidence>
<gene>
    <name evidence="6" type="ORF">RM479_05395</name>
</gene>
<dbReference type="SUPFAM" id="SSF46689">
    <property type="entry name" value="Homeodomain-like"/>
    <property type="match status" value="1"/>
</dbReference>
<protein>
    <submittedName>
        <fullName evidence="6">TetR/AcrR family transcriptional regulator</fullName>
    </submittedName>
</protein>
<proteinExistence type="predicted"/>
<organism evidence="6 7">
    <name type="scientific">Nocardiopsis lambiniae</name>
    <dbReference type="NCBI Taxonomy" id="3075539"/>
    <lineage>
        <taxon>Bacteria</taxon>
        <taxon>Bacillati</taxon>
        <taxon>Actinomycetota</taxon>
        <taxon>Actinomycetes</taxon>
        <taxon>Streptosporangiales</taxon>
        <taxon>Nocardiopsidaceae</taxon>
        <taxon>Nocardiopsis</taxon>
    </lineage>
</organism>
<accession>A0ABU2M5C6</accession>
<dbReference type="InterPro" id="IPR009057">
    <property type="entry name" value="Homeodomain-like_sf"/>
</dbReference>
<feature type="DNA-binding region" description="H-T-H motif" evidence="4">
    <location>
        <begin position="27"/>
        <end position="46"/>
    </location>
</feature>
<sequence length="203" mass="22548">MAPHERRDDLIRTALRVFARRPPGEVTPEEIAEAADVSRALVYRYFPNMAELRREALEQATSELLRELVPPKDLPPLEQLRSSLVRFVAFADSYSPAYVALLRGGSVIATEETEAEIDRVRSGVLELILDRIGARSPSPLIVLALRCWISAVETAVMLWLQERGRTAEELADWLLGQLVAMLLASGAPEEELRALVAHADPSV</sequence>
<evidence type="ECO:0000259" key="5">
    <source>
        <dbReference type="PROSITE" id="PS50977"/>
    </source>
</evidence>
<keyword evidence="2 4" id="KW-0238">DNA-binding</keyword>
<keyword evidence="3" id="KW-0804">Transcription</keyword>
<dbReference type="InterPro" id="IPR001647">
    <property type="entry name" value="HTH_TetR"/>
</dbReference>
<dbReference type="Pfam" id="PF21943">
    <property type="entry name" value="TetR_C_46"/>
    <property type="match status" value="1"/>
</dbReference>
<dbReference type="Gene3D" id="1.10.357.10">
    <property type="entry name" value="Tetracycline Repressor, domain 2"/>
    <property type="match status" value="1"/>
</dbReference>
<evidence type="ECO:0000256" key="3">
    <source>
        <dbReference type="ARBA" id="ARBA00023163"/>
    </source>
</evidence>
<comment type="caution">
    <text evidence="6">The sequence shown here is derived from an EMBL/GenBank/DDBJ whole genome shotgun (WGS) entry which is preliminary data.</text>
</comment>
<dbReference type="RefSeq" id="WP_311510730.1">
    <property type="nucleotide sequence ID" value="NZ_JAVREP010000002.1"/>
</dbReference>
<feature type="domain" description="HTH tetR-type" evidence="5">
    <location>
        <begin position="4"/>
        <end position="64"/>
    </location>
</feature>
<dbReference type="PROSITE" id="PS50977">
    <property type="entry name" value="HTH_TETR_2"/>
    <property type="match status" value="1"/>
</dbReference>
<dbReference type="PANTHER" id="PTHR30055">
    <property type="entry name" value="HTH-TYPE TRANSCRIPTIONAL REGULATOR RUTR"/>
    <property type="match status" value="1"/>
</dbReference>
<keyword evidence="7" id="KW-1185">Reference proteome</keyword>
<evidence type="ECO:0000313" key="7">
    <source>
        <dbReference type="Proteomes" id="UP001183390"/>
    </source>
</evidence>
<evidence type="ECO:0000256" key="1">
    <source>
        <dbReference type="ARBA" id="ARBA00023015"/>
    </source>
</evidence>
<keyword evidence="1" id="KW-0805">Transcription regulation</keyword>
<evidence type="ECO:0000313" key="6">
    <source>
        <dbReference type="EMBL" id="MDT0327844.1"/>
    </source>
</evidence>
<dbReference type="InterPro" id="IPR054129">
    <property type="entry name" value="DesT_TetR_C"/>
</dbReference>
<evidence type="ECO:0000256" key="4">
    <source>
        <dbReference type="PROSITE-ProRule" id="PRU00335"/>
    </source>
</evidence>
<dbReference type="InterPro" id="IPR050109">
    <property type="entry name" value="HTH-type_TetR-like_transc_reg"/>
</dbReference>
<dbReference type="Proteomes" id="UP001183390">
    <property type="component" value="Unassembled WGS sequence"/>
</dbReference>